<feature type="domain" description="HTH cro/C1-type" evidence="1">
    <location>
        <begin position="28"/>
        <end position="82"/>
    </location>
</feature>
<reference evidence="2 3" key="1">
    <citation type="submission" date="2016-03" db="EMBL/GenBank/DDBJ databases">
        <title>Acetic acid bacteria sequencing.</title>
        <authorList>
            <person name="Brandt J."/>
            <person name="Jakob F."/>
            <person name="Vogel R.F."/>
        </authorList>
    </citation>
    <scope>NUCLEOTIDE SEQUENCE [LARGE SCALE GENOMIC DNA]</scope>
    <source>
        <strain evidence="2 3">NBRC 101099</strain>
    </source>
</reference>
<proteinExistence type="predicted"/>
<dbReference type="EMBL" id="CP014691">
    <property type="protein sequence ID" value="AQS88244.1"/>
    <property type="molecule type" value="Genomic_DNA"/>
</dbReference>
<dbReference type="STRING" id="320497.A0U93_10175"/>
<gene>
    <name evidence="2" type="ORF">A0U93_10175</name>
</gene>
<protein>
    <recommendedName>
        <fullName evidence="1">HTH cro/C1-type domain-containing protein</fullName>
    </recommendedName>
</protein>
<sequence>MQRGDTIMTMQVEILSLSDYQVTCGHRLRRAIELLGMAFTEAAAIMGVSKGVLNHWMSGNHPIQPYALYRLSRARNVTFDYVFLGDWSGLPHHLASQLEAEILSGQKHSSESAHSDA</sequence>
<name>A0A1U9KQW4_9PROT</name>
<dbReference type="SMART" id="SM00530">
    <property type="entry name" value="HTH_XRE"/>
    <property type="match status" value="1"/>
</dbReference>
<accession>A0A1U9KQW4</accession>
<dbReference type="InterPro" id="IPR001387">
    <property type="entry name" value="Cro/C1-type_HTH"/>
</dbReference>
<dbReference type="SUPFAM" id="SSF47413">
    <property type="entry name" value="lambda repressor-like DNA-binding domains"/>
    <property type="match status" value="1"/>
</dbReference>
<dbReference type="GO" id="GO:0003677">
    <property type="term" value="F:DNA binding"/>
    <property type="evidence" value="ECO:0007669"/>
    <property type="project" value="InterPro"/>
</dbReference>
<dbReference type="InterPro" id="IPR010982">
    <property type="entry name" value="Lambda_DNA-bd_dom_sf"/>
</dbReference>
<dbReference type="KEGG" id="nch:A0U93_10175"/>
<evidence type="ECO:0000259" key="1">
    <source>
        <dbReference type="PROSITE" id="PS50943"/>
    </source>
</evidence>
<evidence type="ECO:0000313" key="2">
    <source>
        <dbReference type="EMBL" id="AQS88244.1"/>
    </source>
</evidence>
<dbReference type="Proteomes" id="UP000188604">
    <property type="component" value="Chromosome"/>
</dbReference>
<dbReference type="PROSITE" id="PS50943">
    <property type="entry name" value="HTH_CROC1"/>
    <property type="match status" value="1"/>
</dbReference>
<dbReference type="Gene3D" id="1.10.260.40">
    <property type="entry name" value="lambda repressor-like DNA-binding domains"/>
    <property type="match status" value="1"/>
</dbReference>
<organism evidence="2 3">
    <name type="scientific">Neoasaia chiangmaiensis</name>
    <dbReference type="NCBI Taxonomy" id="320497"/>
    <lineage>
        <taxon>Bacteria</taxon>
        <taxon>Pseudomonadati</taxon>
        <taxon>Pseudomonadota</taxon>
        <taxon>Alphaproteobacteria</taxon>
        <taxon>Acetobacterales</taxon>
        <taxon>Acetobacteraceae</taxon>
        <taxon>Neoasaia</taxon>
    </lineage>
</organism>
<dbReference type="CDD" id="cd00093">
    <property type="entry name" value="HTH_XRE"/>
    <property type="match status" value="1"/>
</dbReference>
<keyword evidence="3" id="KW-1185">Reference proteome</keyword>
<evidence type="ECO:0000313" key="3">
    <source>
        <dbReference type="Proteomes" id="UP000188604"/>
    </source>
</evidence>
<dbReference type="AlphaFoldDB" id="A0A1U9KQW4"/>